<dbReference type="EMBL" id="JANPWB010000008">
    <property type="protein sequence ID" value="KAJ1164653.1"/>
    <property type="molecule type" value="Genomic_DNA"/>
</dbReference>
<evidence type="ECO:0000313" key="2">
    <source>
        <dbReference type="EMBL" id="KAJ1164653.1"/>
    </source>
</evidence>
<protein>
    <submittedName>
        <fullName evidence="2">Uncharacterized protein</fullName>
    </submittedName>
</protein>
<dbReference type="Proteomes" id="UP001066276">
    <property type="component" value="Chromosome 4_2"/>
</dbReference>
<reference evidence="2" key="1">
    <citation type="journal article" date="2022" name="bioRxiv">
        <title>Sequencing and chromosome-scale assembly of the giantPleurodeles waltlgenome.</title>
        <authorList>
            <person name="Brown T."/>
            <person name="Elewa A."/>
            <person name="Iarovenko S."/>
            <person name="Subramanian E."/>
            <person name="Araus A.J."/>
            <person name="Petzold A."/>
            <person name="Susuki M."/>
            <person name="Suzuki K.-i.T."/>
            <person name="Hayashi T."/>
            <person name="Toyoda A."/>
            <person name="Oliveira C."/>
            <person name="Osipova E."/>
            <person name="Leigh N.D."/>
            <person name="Simon A."/>
            <person name="Yun M.H."/>
        </authorList>
    </citation>
    <scope>NUCLEOTIDE SEQUENCE</scope>
    <source>
        <strain evidence="2">20211129_DDA</strain>
        <tissue evidence="2">Liver</tissue>
    </source>
</reference>
<name>A0AAV7SKN4_PLEWA</name>
<keyword evidence="3" id="KW-1185">Reference proteome</keyword>
<evidence type="ECO:0000313" key="3">
    <source>
        <dbReference type="Proteomes" id="UP001066276"/>
    </source>
</evidence>
<sequence length="72" mass="7431">MEVSKASLGAIAGGRPARALALHYPPGSTVPAGSAKVNSAPNTLKQQASLHKATVHDRSEAPQPQPMASRMM</sequence>
<dbReference type="AlphaFoldDB" id="A0AAV7SKN4"/>
<feature type="region of interest" description="Disordered" evidence="1">
    <location>
        <begin position="51"/>
        <end position="72"/>
    </location>
</feature>
<organism evidence="2 3">
    <name type="scientific">Pleurodeles waltl</name>
    <name type="common">Iberian ribbed newt</name>
    <dbReference type="NCBI Taxonomy" id="8319"/>
    <lineage>
        <taxon>Eukaryota</taxon>
        <taxon>Metazoa</taxon>
        <taxon>Chordata</taxon>
        <taxon>Craniata</taxon>
        <taxon>Vertebrata</taxon>
        <taxon>Euteleostomi</taxon>
        <taxon>Amphibia</taxon>
        <taxon>Batrachia</taxon>
        <taxon>Caudata</taxon>
        <taxon>Salamandroidea</taxon>
        <taxon>Salamandridae</taxon>
        <taxon>Pleurodelinae</taxon>
        <taxon>Pleurodeles</taxon>
    </lineage>
</organism>
<accession>A0AAV7SKN4</accession>
<proteinExistence type="predicted"/>
<gene>
    <name evidence="2" type="ORF">NDU88_005087</name>
</gene>
<evidence type="ECO:0000256" key="1">
    <source>
        <dbReference type="SAM" id="MobiDB-lite"/>
    </source>
</evidence>
<comment type="caution">
    <text evidence="2">The sequence shown here is derived from an EMBL/GenBank/DDBJ whole genome shotgun (WGS) entry which is preliminary data.</text>
</comment>